<gene>
    <name evidence="2" type="ORF">DDR33_08255</name>
</gene>
<protein>
    <recommendedName>
        <fullName evidence="4">Cytochrome B</fullName>
    </recommendedName>
</protein>
<accession>A0A2U2PIE6</accession>
<feature type="transmembrane region" description="Helical" evidence="1">
    <location>
        <begin position="12"/>
        <end position="31"/>
    </location>
</feature>
<keyword evidence="1" id="KW-0472">Membrane</keyword>
<dbReference type="OrthoDB" id="329514at2"/>
<name>A0A2U2PIE6_9SPHI</name>
<dbReference type="EMBL" id="QEAS01000006">
    <property type="protein sequence ID" value="PWG80929.1"/>
    <property type="molecule type" value="Genomic_DNA"/>
</dbReference>
<keyword evidence="1" id="KW-0812">Transmembrane</keyword>
<dbReference type="AlphaFoldDB" id="A0A2U2PIE6"/>
<comment type="caution">
    <text evidence="2">The sequence shown here is derived from an EMBL/GenBank/DDBJ whole genome shotgun (WGS) entry which is preliminary data.</text>
</comment>
<keyword evidence="1" id="KW-1133">Transmembrane helix</keyword>
<evidence type="ECO:0000313" key="2">
    <source>
        <dbReference type="EMBL" id="PWG80929.1"/>
    </source>
</evidence>
<feature type="transmembrane region" description="Helical" evidence="1">
    <location>
        <begin position="84"/>
        <end position="109"/>
    </location>
</feature>
<evidence type="ECO:0000313" key="3">
    <source>
        <dbReference type="Proteomes" id="UP000245647"/>
    </source>
</evidence>
<evidence type="ECO:0008006" key="4">
    <source>
        <dbReference type="Google" id="ProtNLM"/>
    </source>
</evidence>
<reference evidence="2 3" key="1">
    <citation type="submission" date="2018-04" db="EMBL/GenBank/DDBJ databases">
        <title>Pedobacter chongqingensis sp. nov., isolated from a rottenly hemp rope.</title>
        <authorList>
            <person name="Cai Y."/>
        </authorList>
    </citation>
    <scope>NUCLEOTIDE SEQUENCE [LARGE SCALE GENOMIC DNA]</scope>
    <source>
        <strain evidence="2 3">FJ4-8</strain>
    </source>
</reference>
<organism evidence="2 3">
    <name type="scientific">Pararcticibacter amylolyticus</name>
    <dbReference type="NCBI Taxonomy" id="2173175"/>
    <lineage>
        <taxon>Bacteria</taxon>
        <taxon>Pseudomonadati</taxon>
        <taxon>Bacteroidota</taxon>
        <taxon>Sphingobacteriia</taxon>
        <taxon>Sphingobacteriales</taxon>
        <taxon>Sphingobacteriaceae</taxon>
        <taxon>Pararcticibacter</taxon>
    </lineage>
</organism>
<feature type="transmembrane region" description="Helical" evidence="1">
    <location>
        <begin position="43"/>
        <end position="64"/>
    </location>
</feature>
<feature type="transmembrane region" description="Helical" evidence="1">
    <location>
        <begin position="121"/>
        <end position="141"/>
    </location>
</feature>
<sequence length="153" mass="17322">MYYQLLTLHSIARWLVLITLVVAVIAAFKGLTDGRPFSRKDNALRHWTATTAHIQLMIGMILYTQSPVVKYFWKNTGAASSFDITFYSAIHAALMLSAIVVLTIGSALAKRRSTDKDKFRTMLIWFSIALIIILLAIPWPFSPLSARPYLRTF</sequence>
<proteinExistence type="predicted"/>
<dbReference type="RefSeq" id="WP_109415313.1">
    <property type="nucleotide sequence ID" value="NZ_QEAS01000006.1"/>
</dbReference>
<keyword evidence="3" id="KW-1185">Reference proteome</keyword>
<dbReference type="Proteomes" id="UP000245647">
    <property type="component" value="Unassembled WGS sequence"/>
</dbReference>
<evidence type="ECO:0000256" key="1">
    <source>
        <dbReference type="SAM" id="Phobius"/>
    </source>
</evidence>